<reference evidence="1 2" key="1">
    <citation type="submission" date="2023-10" db="EMBL/GenBank/DDBJ databases">
        <title>Comparative genomics analysis reveals potential genetic determinants of host preference in Cryptosporidium xiaoi.</title>
        <authorList>
            <person name="Xiao L."/>
            <person name="Li J."/>
        </authorList>
    </citation>
    <scope>NUCLEOTIDE SEQUENCE [LARGE SCALE GENOMIC DNA]</scope>
    <source>
        <strain evidence="1 2">52996</strain>
    </source>
</reference>
<organism evidence="1 2">
    <name type="scientific">Cryptosporidium xiaoi</name>
    <dbReference type="NCBI Taxonomy" id="659607"/>
    <lineage>
        <taxon>Eukaryota</taxon>
        <taxon>Sar</taxon>
        <taxon>Alveolata</taxon>
        <taxon>Apicomplexa</taxon>
        <taxon>Conoidasida</taxon>
        <taxon>Coccidia</taxon>
        <taxon>Eucoccidiorida</taxon>
        <taxon>Eimeriorina</taxon>
        <taxon>Cryptosporidiidae</taxon>
        <taxon>Cryptosporidium</taxon>
    </lineage>
</organism>
<evidence type="ECO:0008006" key="3">
    <source>
        <dbReference type="Google" id="ProtNLM"/>
    </source>
</evidence>
<comment type="caution">
    <text evidence="1">The sequence shown here is derived from an EMBL/GenBank/DDBJ whole genome shotgun (WGS) entry which is preliminary data.</text>
</comment>
<protein>
    <recommendedName>
        <fullName evidence="3">Roadblock/LAMTOR2 domain-containing protein</fullName>
    </recommendedName>
</protein>
<sequence>MTLIRESSNSNDLDSTLSRIKGKKGVLGVIILGSEKCTPLITTFDKKTTQKYTKYVNDIINTANLLGGKENSSVQLIRLHYNNKIVLLAPDKSYIFMAIQETNL</sequence>
<proteinExistence type="predicted"/>
<keyword evidence="2" id="KW-1185">Reference proteome</keyword>
<accession>A0AAV9XVP7</accession>
<gene>
    <name evidence="1" type="ORF">RS030_2222</name>
</gene>
<dbReference type="AlphaFoldDB" id="A0AAV9XVP7"/>
<dbReference type="Proteomes" id="UP001311799">
    <property type="component" value="Unassembled WGS sequence"/>
</dbReference>
<evidence type="ECO:0000313" key="1">
    <source>
        <dbReference type="EMBL" id="KAK6588776.1"/>
    </source>
</evidence>
<dbReference type="EMBL" id="JAWDEY010000022">
    <property type="protein sequence ID" value="KAK6588776.1"/>
    <property type="molecule type" value="Genomic_DNA"/>
</dbReference>
<name>A0AAV9XVP7_9CRYT</name>
<evidence type="ECO:0000313" key="2">
    <source>
        <dbReference type="Proteomes" id="UP001311799"/>
    </source>
</evidence>
<dbReference type="SUPFAM" id="SSF103196">
    <property type="entry name" value="Roadblock/LC7 domain"/>
    <property type="match status" value="1"/>
</dbReference>
<dbReference type="Gene3D" id="3.30.450.30">
    <property type="entry name" value="Dynein light chain 2a, cytoplasmic"/>
    <property type="match status" value="1"/>
</dbReference>
<dbReference type="PANTHER" id="PTHR10779">
    <property type="entry name" value="DYNEIN LIGHT CHAIN ROADBLOCK"/>
    <property type="match status" value="1"/>
</dbReference>